<sequence>MAHSGEELIDPIRNQRIVFRRTAKDTNGELVEVEAYYQPTSVAPPAHLHPQQEERFEVLSGNITVRLNGREYIYCAGETFCIPAGVEHAMWNGSETETHLLWQTRPALHTDNFFEIMWGLAQEGKTNKAGVPHILQLAVIMQKYRQEFRLIKPPLIIQKIVFALLAPLGRLCGYRATRALKED</sequence>
<dbReference type="PANTHER" id="PTHR36440:SF1">
    <property type="entry name" value="PUTATIVE (AFU_ORTHOLOGUE AFUA_8G07350)-RELATED"/>
    <property type="match status" value="1"/>
</dbReference>
<dbReference type="InterPro" id="IPR053146">
    <property type="entry name" value="QDO-like"/>
</dbReference>
<dbReference type="AlphaFoldDB" id="A0A916ZH63"/>
<protein>
    <recommendedName>
        <fullName evidence="1">Cupin type-2 domain-containing protein</fullName>
    </recommendedName>
</protein>
<dbReference type="InterPro" id="IPR013096">
    <property type="entry name" value="Cupin_2"/>
</dbReference>
<dbReference type="InterPro" id="IPR014710">
    <property type="entry name" value="RmlC-like_jellyroll"/>
</dbReference>
<dbReference type="Proteomes" id="UP000612456">
    <property type="component" value="Unassembled WGS sequence"/>
</dbReference>
<proteinExistence type="predicted"/>
<dbReference type="SUPFAM" id="SSF51182">
    <property type="entry name" value="RmlC-like cupins"/>
    <property type="match status" value="1"/>
</dbReference>
<keyword evidence="3" id="KW-1185">Reference proteome</keyword>
<evidence type="ECO:0000313" key="2">
    <source>
        <dbReference type="EMBL" id="GGD97693.1"/>
    </source>
</evidence>
<dbReference type="PANTHER" id="PTHR36440">
    <property type="entry name" value="PUTATIVE (AFU_ORTHOLOGUE AFUA_8G07350)-RELATED"/>
    <property type="match status" value="1"/>
</dbReference>
<feature type="domain" description="Cupin type-2" evidence="1">
    <location>
        <begin position="37"/>
        <end position="102"/>
    </location>
</feature>
<organism evidence="2 3">
    <name type="scientific">Paenibacillus nasutitermitis</name>
    <dbReference type="NCBI Taxonomy" id="1652958"/>
    <lineage>
        <taxon>Bacteria</taxon>
        <taxon>Bacillati</taxon>
        <taxon>Bacillota</taxon>
        <taxon>Bacilli</taxon>
        <taxon>Bacillales</taxon>
        <taxon>Paenibacillaceae</taxon>
        <taxon>Paenibacillus</taxon>
    </lineage>
</organism>
<dbReference type="CDD" id="cd02208">
    <property type="entry name" value="cupin_RmlC-like"/>
    <property type="match status" value="1"/>
</dbReference>
<dbReference type="Pfam" id="PF07883">
    <property type="entry name" value="Cupin_2"/>
    <property type="match status" value="1"/>
</dbReference>
<gene>
    <name evidence="2" type="ORF">GCM10010911_65570</name>
</gene>
<accession>A0A916ZH63</accession>
<dbReference type="EMBL" id="BMHP01000009">
    <property type="protein sequence ID" value="GGD97693.1"/>
    <property type="molecule type" value="Genomic_DNA"/>
</dbReference>
<dbReference type="RefSeq" id="WP_188999356.1">
    <property type="nucleotide sequence ID" value="NZ_BMHP01000009.1"/>
</dbReference>
<name>A0A916ZH63_9BACL</name>
<comment type="caution">
    <text evidence="2">The sequence shown here is derived from an EMBL/GenBank/DDBJ whole genome shotgun (WGS) entry which is preliminary data.</text>
</comment>
<reference evidence="2" key="2">
    <citation type="submission" date="2020-09" db="EMBL/GenBank/DDBJ databases">
        <authorList>
            <person name="Sun Q."/>
            <person name="Zhou Y."/>
        </authorList>
    </citation>
    <scope>NUCLEOTIDE SEQUENCE</scope>
    <source>
        <strain evidence="2">CGMCC 1.15178</strain>
    </source>
</reference>
<dbReference type="InterPro" id="IPR011051">
    <property type="entry name" value="RmlC_Cupin_sf"/>
</dbReference>
<dbReference type="Gene3D" id="2.60.120.10">
    <property type="entry name" value="Jelly Rolls"/>
    <property type="match status" value="1"/>
</dbReference>
<evidence type="ECO:0000313" key="3">
    <source>
        <dbReference type="Proteomes" id="UP000612456"/>
    </source>
</evidence>
<evidence type="ECO:0000259" key="1">
    <source>
        <dbReference type="Pfam" id="PF07883"/>
    </source>
</evidence>
<reference evidence="2" key="1">
    <citation type="journal article" date="2014" name="Int. J. Syst. Evol. Microbiol.">
        <title>Complete genome sequence of Corynebacterium casei LMG S-19264T (=DSM 44701T), isolated from a smear-ripened cheese.</title>
        <authorList>
            <consortium name="US DOE Joint Genome Institute (JGI-PGF)"/>
            <person name="Walter F."/>
            <person name="Albersmeier A."/>
            <person name="Kalinowski J."/>
            <person name="Ruckert C."/>
        </authorList>
    </citation>
    <scope>NUCLEOTIDE SEQUENCE</scope>
    <source>
        <strain evidence="2">CGMCC 1.15178</strain>
    </source>
</reference>